<gene>
    <name evidence="17" type="ORF">GSTENG00032349001</name>
</gene>
<feature type="domain" description="TB" evidence="16">
    <location>
        <begin position="548"/>
        <end position="600"/>
    </location>
</feature>
<keyword evidence="3" id="KW-0272">Extracellular matrix</keyword>
<feature type="region of interest" description="Disordered" evidence="14">
    <location>
        <begin position="341"/>
        <end position="394"/>
    </location>
</feature>
<dbReference type="InterPro" id="IPR026823">
    <property type="entry name" value="cEGF"/>
</dbReference>
<dbReference type="PROSITE" id="PS51364">
    <property type="entry name" value="TB"/>
    <property type="match status" value="4"/>
</dbReference>
<dbReference type="SUPFAM" id="SSF57184">
    <property type="entry name" value="Growth factor receptor domain"/>
    <property type="match status" value="5"/>
</dbReference>
<feature type="domain" description="TB" evidence="16">
    <location>
        <begin position="1635"/>
        <end position="1688"/>
    </location>
</feature>
<dbReference type="Pfam" id="PF07645">
    <property type="entry name" value="EGF_CA"/>
    <property type="match status" value="16"/>
</dbReference>
<dbReference type="InterPro" id="IPR049883">
    <property type="entry name" value="NOTCH1_EGF-like"/>
</dbReference>
<dbReference type="InterPro" id="IPR018097">
    <property type="entry name" value="EGF_Ca-bd_CS"/>
</dbReference>
<dbReference type="KEGG" id="tng:GSTEN00032349G001"/>
<dbReference type="InterPro" id="IPR009030">
    <property type="entry name" value="Growth_fac_rcpt_cys_sf"/>
</dbReference>
<dbReference type="InterPro" id="IPR017878">
    <property type="entry name" value="TB_dom"/>
</dbReference>
<evidence type="ECO:0000256" key="9">
    <source>
        <dbReference type="ARBA" id="ARBA00023180"/>
    </source>
</evidence>
<keyword evidence="8 13" id="KW-1015">Disulfide bond</keyword>
<evidence type="ECO:0000256" key="6">
    <source>
        <dbReference type="ARBA" id="ARBA00022729"/>
    </source>
</evidence>
<dbReference type="EMBL" id="CAAE01015019">
    <property type="protein sequence ID" value="CAG10647.1"/>
    <property type="molecule type" value="Genomic_DNA"/>
</dbReference>
<reference evidence="17" key="1">
    <citation type="journal article" date="2004" name="Nature">
        <title>Genome duplication in the teleost fish Tetraodon nigroviridis reveals the early vertebrate proto-karyotype.</title>
        <authorList>
            <person name="Jaillon O."/>
            <person name="Aury J.-M."/>
            <person name="Brunet F."/>
            <person name="Petit J.-L."/>
            <person name="Stange-Thomann N."/>
            <person name="Mauceli E."/>
            <person name="Bouneau L."/>
            <person name="Fischer C."/>
            <person name="Ozouf-Costaz C."/>
            <person name="Bernot A."/>
            <person name="Nicaud S."/>
            <person name="Jaffe D."/>
            <person name="Fisher S."/>
            <person name="Lutfalla G."/>
            <person name="Dossat C."/>
            <person name="Segurens B."/>
            <person name="Dasilva C."/>
            <person name="Salanoubat M."/>
            <person name="Levy M."/>
            <person name="Boudet N."/>
            <person name="Castellano S."/>
            <person name="Anthouard V."/>
            <person name="Jubin C."/>
            <person name="Castelli V."/>
            <person name="Katinka M."/>
            <person name="Vacherie B."/>
            <person name="Biemont C."/>
            <person name="Skalli Z."/>
            <person name="Cattolico L."/>
            <person name="Poulain J."/>
            <person name="De Berardinis V."/>
            <person name="Cruaud C."/>
            <person name="Duprat S."/>
            <person name="Brottier P."/>
            <person name="Coutanceau J.-P."/>
            <person name="Gouzy J."/>
            <person name="Parra G."/>
            <person name="Lardier G."/>
            <person name="Chapple C."/>
            <person name="McKernan K.J."/>
            <person name="McEwan P."/>
            <person name="Bosak S."/>
            <person name="Kellis M."/>
            <person name="Volff J.-N."/>
            <person name="Guigo R."/>
            <person name="Zody M.C."/>
            <person name="Mesirov J."/>
            <person name="Lindblad-Toh K."/>
            <person name="Birren B."/>
            <person name="Nusbaum C."/>
            <person name="Kahn D."/>
            <person name="Robinson-Rechavi M."/>
            <person name="Laudet V."/>
            <person name="Schachter V."/>
            <person name="Quetier F."/>
            <person name="Saurin W."/>
            <person name="Scarpelli C."/>
            <person name="Wincker P."/>
            <person name="Lander E.S."/>
            <person name="Weissenbach J."/>
            <person name="Roest Crollius H."/>
        </authorList>
    </citation>
    <scope>NUCLEOTIDE SEQUENCE [LARGE SCALE GENOMIC DNA]</scope>
</reference>
<dbReference type="OrthoDB" id="4405280at2759"/>
<keyword evidence="7" id="KW-0677">Repeat</keyword>
<feature type="region of interest" description="Disordered" evidence="14">
    <location>
        <begin position="271"/>
        <end position="293"/>
    </location>
</feature>
<feature type="disulfide bond" evidence="13">
    <location>
        <begin position="236"/>
        <end position="246"/>
    </location>
</feature>
<dbReference type="FunFam" id="2.10.25.10:FF:000068">
    <property type="entry name" value="Latent transforming growth factor beta binding protein 3"/>
    <property type="match status" value="2"/>
</dbReference>
<feature type="region of interest" description="Disordered" evidence="14">
    <location>
        <begin position="641"/>
        <end position="750"/>
    </location>
</feature>
<dbReference type="FunFam" id="3.90.290.10:FF:000001">
    <property type="entry name" value="Latent-transforming growth factor beta-binding protein 3 isoform 1"/>
    <property type="match status" value="1"/>
</dbReference>
<evidence type="ECO:0000256" key="11">
    <source>
        <dbReference type="ARBA" id="ARBA00062144"/>
    </source>
</evidence>
<feature type="disulfide bond" evidence="13">
    <location>
        <begin position="254"/>
        <end position="263"/>
    </location>
</feature>
<feature type="domain" description="EGF-like" evidence="15">
    <location>
        <begin position="1060"/>
        <end position="1101"/>
    </location>
</feature>
<feature type="compositionally biased region" description="Basic and acidic residues" evidence="14">
    <location>
        <begin position="692"/>
        <end position="714"/>
    </location>
</feature>
<evidence type="ECO:0000256" key="2">
    <source>
        <dbReference type="ARBA" id="ARBA00022525"/>
    </source>
</evidence>
<feature type="region of interest" description="Disordered" evidence="14">
    <location>
        <begin position="75"/>
        <end position="162"/>
    </location>
</feature>
<evidence type="ECO:0000256" key="14">
    <source>
        <dbReference type="SAM" id="MobiDB-lite"/>
    </source>
</evidence>
<dbReference type="PANTHER" id="PTHR47333:SF4">
    <property type="entry name" value="EGF-LIKE DOMAIN-CONTAINING PROTEIN"/>
    <property type="match status" value="1"/>
</dbReference>
<dbReference type="FunFam" id="2.10.25.10:FF:000024">
    <property type="entry name" value="Putative latent-transforming growth factor beta-binding protein 2"/>
    <property type="match status" value="3"/>
</dbReference>
<dbReference type="GO" id="GO:0048731">
    <property type="term" value="P:system development"/>
    <property type="evidence" value="ECO:0007669"/>
    <property type="project" value="UniProtKB-ARBA"/>
</dbReference>
<evidence type="ECO:0000256" key="3">
    <source>
        <dbReference type="ARBA" id="ARBA00022530"/>
    </source>
</evidence>
<evidence type="ECO:0000256" key="4">
    <source>
        <dbReference type="ARBA" id="ARBA00022536"/>
    </source>
</evidence>
<dbReference type="InterPro" id="IPR000152">
    <property type="entry name" value="EGF-type_Asp/Asn_hydroxyl_site"/>
</dbReference>
<feature type="domain" description="EGF-like" evidence="15">
    <location>
        <begin position="842"/>
        <end position="881"/>
    </location>
</feature>
<dbReference type="FunFam" id="2.10.25.10:FF:000003">
    <property type="entry name" value="fibrillin-1 isoform X1"/>
    <property type="match status" value="1"/>
</dbReference>
<feature type="domain" description="TB" evidence="16">
    <location>
        <begin position="1461"/>
        <end position="1515"/>
    </location>
</feature>
<sequence>CQPPCQNRGSCSRPHTCVCRSGFQGPRCEEVTPEQVYIRDGGSLRRVQPGINIFQKDQQRRRHPEKAADAIKVQTPRPATTRQPVHTVTQVRRGPPDTSPQQTGTSRTVKRYPSSSAPITSNALPSNNGFTNSRSSVQNWTGQRNGHSSTHSVNTHRPANDNLLHGHFSNALSPAGANLTASLDRIKIVFTPMRCRRVCSGNRCYNSCEKGDVTTVYSETSQQQPPKTQGFRLFFCQIPCLNGGKCIGRDQCWCPSNATGKFCHLPAPVPTKPTTQGHKDAGPQGQKPHSHSMYTLPLSNQQVSLHPSLVNVHIQHPPEAEVQIHQVARVQPGQRPVITEGAHSVQQRSQPGSVQESATEQGSRHPHTSHTSHTSHDGRNGHNGHGSLRPHYPQSEHVGRCFQETVDGQCGKPLPGLTKQDDCCGSIGASWGLNKCHKCPTKPAYAVISNGQVECSKGFKRLNLTHCQDINECLLPGICKNAECLNTKGSYRCLCKVGYMLDLESKNCVCKHHTSALKQIKSLSLCRAGNLTNLLLFLADKAVSHQKALCYRSVSAETCSLPLTQHITKQICCCSRVGKAWGAGCDRCPLPGSDHFKEICPAGHGYTYSLSDVQISVRRLGEDGVQSTGLSWEEQSRLYPQIPSSHPSLPFGPQYPSYPQTPQIPQYPEYLETPQVPQDPLAPQHPLYPFYPDREPLEQPQGENEKWHDGKSLPDVETPNPPAVVTDSPLNYPETSPDYPNIDLTPDSKGTTHKDIGINKCALTPTICGRGECVPLQTGYTCQCEPGFKLSALQTNCIDVNECDTDPCEGKGRCINSYGSYTCHCHSGYSQVITQNRRFCQDINECSMPNKCQNGKCVNTEGSYTCECNSGFAKSWRGLCEDVDECRDPRSCPNGVCVNTAGSYQCQLCSPGFRPADDRCVDVNECANQTVCGHDVDECLLPGVCLHGRCINLEGSYKCTCNHGYQVTPDSRSCEDVNECALSNTCRGGMCINTPGSYICENCKLGFGPSADGLRCEDVDECAQANFCLGGVCANTEGSYSCTRCKAGYRVSPDRQRCEDIDECQSLDMCANGICLNSEGSYTCENCPAGYRVSYDGELCEDIDECALPTTCPRGTCTNTEGSFTCITCQPGFMVSEDGQQCEDVDECVVANLCPGQLCLNSPGSYTCRDCETGLKLSEDGYGCEDIDECQTPGACFAGVCTNTEGSFSCTACDPGFTAAPDGHSCKDVNECEDSSLCLRGWCINTVGSFSCSCPSGMELVDETTCQDVDECSKDNVCRRGQCLNTDGSFLCLCEAGFKYSDETADCEDQNECEDFGSAVCGTWRCKNTIGSYLCFMGCQSGLQGEDNTDCDIDECANDTICGNHGFCENTNGSFLCHCDQGYTNPPGDTSRCVDVNECEMSMALCGEALCENFDGSFLCICPNDNEEFDSSTSQCLSPANTTSKTPTQAPPSGPLQEERKECYYNLNDANFCDNVLSRNTTKQECCCTVGAGWGDNCEIHACPIPGRDDFNKLCPHGSGLLPLTVSSVGNHWAYIDANECEMFGSEICKNGQCSNLFSTYTCYCHSGFYYDNIRLECVDYDECAFGTACENGVCMNTAGSFNCFCSPPLVLDSTRHHCVSLNTTEESFQNVHVDICWKRLEEDNMCSSPHQEERTTYAECCCLHGVAWSEQCALCPKGDSKDLAGLCNLPWRGSSDSLREQPGYEYGLEGAEDHEDTFLPPYFANYGNPAESYDIPESVPLFTDNDYSVQQPPARIPIIRPREQSPHRVDPHTRRYDSFEGLRAEECGILNGCENGRCVRVREGYTCDCFDGYEFNLKKMACVG</sequence>
<dbReference type="FunFam" id="2.10.25.10:FF:000002">
    <property type="entry name" value="Latent-transforming growth factor beta-binding protein 3"/>
    <property type="match status" value="1"/>
</dbReference>
<comment type="caution">
    <text evidence="17">The sequence shown here is derived from an EMBL/GenBank/DDBJ whole genome shotgun (WGS) entry which is preliminary data.</text>
</comment>
<dbReference type="InterPro" id="IPR036773">
    <property type="entry name" value="TB_dom_sf"/>
</dbReference>
<feature type="non-terminal residue" evidence="17">
    <location>
        <position position="1825"/>
    </location>
</feature>
<keyword evidence="4 13" id="KW-0245">EGF-like domain</keyword>
<feature type="non-terminal residue" evidence="17">
    <location>
        <position position="1"/>
    </location>
</feature>
<evidence type="ECO:0000256" key="12">
    <source>
        <dbReference type="ARBA" id="ARBA00072997"/>
    </source>
</evidence>
<dbReference type="PROSITE" id="PS00010">
    <property type="entry name" value="ASX_HYDROXYL"/>
    <property type="match status" value="9"/>
</dbReference>
<feature type="region of interest" description="Disordered" evidence="14">
    <location>
        <begin position="1433"/>
        <end position="1456"/>
    </location>
</feature>
<dbReference type="Gene3D" id="3.90.290.10">
    <property type="entry name" value="TGF-beta binding (TB) domain"/>
    <property type="match status" value="4"/>
</dbReference>
<feature type="disulfide bond" evidence="13">
    <location>
        <begin position="1"/>
        <end position="11"/>
    </location>
</feature>
<feature type="disulfide bond" evidence="13">
    <location>
        <begin position="19"/>
        <end position="28"/>
    </location>
</feature>
<proteinExistence type="predicted"/>
<evidence type="ECO:0000256" key="10">
    <source>
        <dbReference type="ARBA" id="ARBA00058734"/>
    </source>
</evidence>
<evidence type="ECO:0000313" key="17">
    <source>
        <dbReference type="EMBL" id="CAG10647.1"/>
    </source>
</evidence>
<dbReference type="FunFam" id="2.10.25.10:FF:000115">
    <property type="entry name" value="latent-transforming growth factor beta-binding protein 4 isoform X2"/>
    <property type="match status" value="1"/>
</dbReference>
<dbReference type="FunFam" id="2.10.25.10:FF:000469">
    <property type="entry name" value="Latent transforming growth factor beta binding protein 2"/>
    <property type="match status" value="1"/>
</dbReference>
<keyword evidence="2" id="KW-0964">Secreted</keyword>
<reference evidence="17" key="2">
    <citation type="submission" date="2004-02" db="EMBL/GenBank/DDBJ databases">
        <authorList>
            <consortium name="Genoscope"/>
            <consortium name="Whitehead Institute Centre for Genome Research"/>
        </authorList>
    </citation>
    <scope>NUCLEOTIDE SEQUENCE</scope>
</reference>
<feature type="compositionally biased region" description="Polar residues" evidence="14">
    <location>
        <begin position="99"/>
        <end position="157"/>
    </location>
</feature>
<feature type="domain" description="EGF-like" evidence="15">
    <location>
        <begin position="1268"/>
        <end position="1308"/>
    </location>
</feature>
<feature type="compositionally biased region" description="Polar residues" evidence="14">
    <location>
        <begin position="344"/>
        <end position="361"/>
    </location>
</feature>
<dbReference type="GO" id="GO:0008201">
    <property type="term" value="F:heparin binding"/>
    <property type="evidence" value="ECO:0007669"/>
    <property type="project" value="UniProtKB-KW"/>
</dbReference>
<feature type="domain" description="EGF-like" evidence="15">
    <location>
        <begin position="1228"/>
        <end position="1267"/>
    </location>
</feature>
<feature type="domain" description="EGF-like" evidence="15">
    <location>
        <begin position="935"/>
        <end position="975"/>
    </location>
</feature>
<feature type="domain" description="EGF-like" evidence="15">
    <location>
        <begin position="469"/>
        <end position="509"/>
    </location>
</feature>
<dbReference type="FunFam" id="2.10.25.10:FF:000005">
    <property type="entry name" value="Fibrillin 2"/>
    <property type="match status" value="2"/>
</dbReference>
<dbReference type="PROSITE" id="PS01187">
    <property type="entry name" value="EGF_CA"/>
    <property type="match status" value="8"/>
</dbReference>
<feature type="domain" description="EGF-like" evidence="15">
    <location>
        <begin position="232"/>
        <end position="264"/>
    </location>
</feature>
<dbReference type="InterPro" id="IPR052080">
    <property type="entry name" value="vWF_C/EGF_Fibrillin"/>
</dbReference>
<feature type="domain" description="EGF-like" evidence="15">
    <location>
        <begin position="1352"/>
        <end position="1394"/>
    </location>
</feature>
<evidence type="ECO:0000259" key="16">
    <source>
        <dbReference type="PROSITE" id="PS51364"/>
    </source>
</evidence>
<dbReference type="PANTHER" id="PTHR47333">
    <property type="entry name" value="VON WILLEBRAND FACTOR C AND EGF DOMAIN-CONTAINING PROTEIN"/>
    <property type="match status" value="1"/>
</dbReference>
<feature type="domain" description="TB" evidence="16">
    <location>
        <begin position="399"/>
        <end position="441"/>
    </location>
</feature>
<dbReference type="Pfam" id="PF12662">
    <property type="entry name" value="cEGF"/>
    <property type="match status" value="1"/>
</dbReference>
<dbReference type="FunFam" id="3.90.290.10:FF:000002">
    <property type="entry name" value="Latent-transforming growth factor beta-binding protein 3 isoform 1"/>
    <property type="match status" value="1"/>
</dbReference>
<dbReference type="Gene3D" id="2.10.25.10">
    <property type="entry name" value="Laminin"/>
    <property type="match status" value="20"/>
</dbReference>
<dbReference type="PROSITE" id="PS01186">
    <property type="entry name" value="EGF_2"/>
    <property type="match status" value="6"/>
</dbReference>
<comment type="subcellular location">
    <subcellularLocation>
        <location evidence="1">Secreted</location>
        <location evidence="1">Extracellular space</location>
        <location evidence="1">Extracellular matrix</location>
    </subcellularLocation>
</comment>
<accession>Q4RLT5</accession>
<feature type="domain" description="EGF-like" evidence="15">
    <location>
        <begin position="1"/>
        <end position="29"/>
    </location>
</feature>
<dbReference type="PROSITE" id="PS50026">
    <property type="entry name" value="EGF_3"/>
    <property type="match status" value="10"/>
</dbReference>
<name>Q4RLT5_TETNG</name>
<comment type="caution">
    <text evidence="13">Lacks conserved residue(s) required for the propagation of feature annotation.</text>
</comment>
<dbReference type="InterPro" id="IPR000742">
    <property type="entry name" value="EGF"/>
</dbReference>
<dbReference type="SMART" id="SM00179">
    <property type="entry name" value="EGF_CA"/>
    <property type="match status" value="20"/>
</dbReference>
<dbReference type="Pfam" id="PF12661">
    <property type="entry name" value="hEGF"/>
    <property type="match status" value="1"/>
</dbReference>
<feature type="compositionally biased region" description="Polar residues" evidence="14">
    <location>
        <begin position="77"/>
        <end position="90"/>
    </location>
</feature>
<organism evidence="17">
    <name type="scientific">Tetraodon nigroviridis</name>
    <name type="common">Spotted green pufferfish</name>
    <name type="synonym">Chelonodon nigroviridis</name>
    <dbReference type="NCBI Taxonomy" id="99883"/>
    <lineage>
        <taxon>Eukaryota</taxon>
        <taxon>Metazoa</taxon>
        <taxon>Chordata</taxon>
        <taxon>Craniata</taxon>
        <taxon>Vertebrata</taxon>
        <taxon>Euteleostomi</taxon>
        <taxon>Actinopterygii</taxon>
        <taxon>Neopterygii</taxon>
        <taxon>Teleostei</taxon>
        <taxon>Neoteleostei</taxon>
        <taxon>Acanthomorphata</taxon>
        <taxon>Eupercaria</taxon>
        <taxon>Tetraodontiformes</taxon>
        <taxon>Tetradontoidea</taxon>
        <taxon>Tetraodontidae</taxon>
        <taxon>Tetraodon</taxon>
    </lineage>
</organism>
<keyword evidence="5" id="KW-0358">Heparin-binding</keyword>
<dbReference type="InterPro" id="IPR001881">
    <property type="entry name" value="EGF-like_Ca-bd_dom"/>
</dbReference>
<feature type="domain" description="EGF-like" evidence="15">
    <location>
        <begin position="799"/>
        <end position="835"/>
    </location>
</feature>
<keyword evidence="6" id="KW-0732">Signal</keyword>
<dbReference type="InterPro" id="IPR013032">
    <property type="entry name" value="EGF-like_CS"/>
</dbReference>
<dbReference type="FunFam" id="2.10.25.10:FF:000014">
    <property type="entry name" value="Latent-transforming growth factor beta-binding protein 3"/>
    <property type="match status" value="1"/>
</dbReference>
<evidence type="ECO:0000256" key="8">
    <source>
        <dbReference type="ARBA" id="ARBA00023157"/>
    </source>
</evidence>
<protein>
    <recommendedName>
        <fullName evidence="12">Latent-transforming growth factor beta-binding protein 2</fullName>
    </recommendedName>
</protein>
<evidence type="ECO:0000256" key="7">
    <source>
        <dbReference type="ARBA" id="ARBA00022737"/>
    </source>
</evidence>
<dbReference type="PIRSF" id="PIRSF036312">
    <property type="entry name" value="Fibrillin"/>
    <property type="match status" value="1"/>
</dbReference>
<dbReference type="Pfam" id="PF00683">
    <property type="entry name" value="TB"/>
    <property type="match status" value="4"/>
</dbReference>
<evidence type="ECO:0000256" key="1">
    <source>
        <dbReference type="ARBA" id="ARBA00004498"/>
    </source>
</evidence>
<keyword evidence="9" id="KW-0325">Glycoprotein</keyword>
<dbReference type="SUPFAM" id="SSF57196">
    <property type="entry name" value="EGF/Laminin"/>
    <property type="match status" value="7"/>
</dbReference>
<evidence type="ECO:0000259" key="15">
    <source>
        <dbReference type="PROSITE" id="PS50026"/>
    </source>
</evidence>
<dbReference type="SUPFAM" id="SSF57581">
    <property type="entry name" value="TB module/8-cys domain"/>
    <property type="match status" value="4"/>
</dbReference>
<dbReference type="PROSITE" id="PS00022">
    <property type="entry name" value="EGF_1"/>
    <property type="match status" value="2"/>
</dbReference>
<dbReference type="SMART" id="SM00181">
    <property type="entry name" value="EGF"/>
    <property type="match status" value="22"/>
</dbReference>
<evidence type="ECO:0000256" key="13">
    <source>
        <dbReference type="PROSITE-ProRule" id="PRU00076"/>
    </source>
</evidence>
<feature type="compositionally biased region" description="Polar residues" evidence="14">
    <location>
        <begin position="1433"/>
        <end position="1448"/>
    </location>
</feature>
<comment type="function">
    <text evidence="10">May play an integral structural role in elastic-fiber architectural organization and/or assembly.</text>
</comment>
<evidence type="ECO:0000256" key="5">
    <source>
        <dbReference type="ARBA" id="ARBA00022674"/>
    </source>
</evidence>
<dbReference type="GO" id="GO:0005509">
    <property type="term" value="F:calcium ion binding"/>
    <property type="evidence" value="ECO:0007669"/>
    <property type="project" value="InterPro"/>
</dbReference>
<comment type="subunit">
    <text evidence="11">Forms part of the large latent transforming growth factor beta precursor complex; removal is essential for activation of complex. Interacts with SDC4. Interacts (via C-terminal domain) with FBN1 (via N-terminal domain) in a Ca(+2)-dependent manner.</text>
</comment>
<dbReference type="FunFam" id="2.10.25.10:FF:000046">
    <property type="entry name" value="Latent-transforming growth factor beta-binding protein 1 isoform x2"/>
    <property type="match status" value="1"/>
</dbReference>
<dbReference type="CDD" id="cd00054">
    <property type="entry name" value="EGF_CA"/>
    <property type="match status" value="13"/>
</dbReference>